<dbReference type="RefSeq" id="WP_005938730.1">
    <property type="nucleotide sequence ID" value="NZ_KB890347.1"/>
</dbReference>
<accession>U6RJP9</accession>
<keyword evidence="3" id="KW-1185">Reference proteome</keyword>
<proteinExistence type="predicted"/>
<dbReference type="eggNOG" id="COG4783">
    <property type="taxonomic scope" value="Bacteria"/>
</dbReference>
<sequence>MKKVLFTVALLLGACFASAQVSAVKEAKSLKSKPEEAAKVIEPALTNPETANDPETWKLAGDFQKAMYDDENMKLYLPGGQADTTRLYNSLAKMYEYYLKCDEMEQAKVKSGEMKKPKYRKKNANALKTLRLNLINGGGDAYNKGDYADALKYFGLFVDVVNEPIFADDESLKADTLNALYACYATLAANMLKDKDAVIKYGTIGKEDKSEGYRALMCLAEAYGDKETGDSIKWLEVIKEGTEKFPQQEYFVGNIMDYYIQKGMVDEGLAQINKLLATNETPYFLYVKGILQFEKKQYDDAIATFNKIIANGGDLVAEAYAKIGDCYFFPAQIVVEENSELAIDNPKYNENENQIKALYEKAKPFYEKAKELKPDNNTLWGNYLLNIYWKLNRAEYDSLEKELGL</sequence>
<dbReference type="HOGENOM" id="CLU_043019_2_0_10"/>
<dbReference type="SUPFAM" id="SSF48452">
    <property type="entry name" value="TPR-like"/>
    <property type="match status" value="1"/>
</dbReference>
<keyword evidence="1" id="KW-0732">Signal</keyword>
<dbReference type="PROSITE" id="PS51257">
    <property type="entry name" value="PROKAR_LIPOPROTEIN"/>
    <property type="match status" value="1"/>
</dbReference>
<evidence type="ECO:0008006" key="4">
    <source>
        <dbReference type="Google" id="ProtNLM"/>
    </source>
</evidence>
<dbReference type="Gene3D" id="1.25.40.10">
    <property type="entry name" value="Tetratricopeptide repeat domain"/>
    <property type="match status" value="2"/>
</dbReference>
<dbReference type="InterPro" id="IPR011990">
    <property type="entry name" value="TPR-like_helical_dom_sf"/>
</dbReference>
<feature type="signal peptide" evidence="1">
    <location>
        <begin position="1"/>
        <end position="19"/>
    </location>
</feature>
<comment type="caution">
    <text evidence="2">The sequence shown here is derived from an EMBL/GenBank/DDBJ whole genome shotgun (WGS) entry which is preliminary data.</text>
</comment>
<dbReference type="GeneID" id="60062668"/>
<dbReference type="OrthoDB" id="739506at2"/>
<evidence type="ECO:0000313" key="3">
    <source>
        <dbReference type="Proteomes" id="UP000017831"/>
    </source>
</evidence>
<organism evidence="2 3">
    <name type="scientific">Phocaeicola massiliensis B84634 = Timone 84634 = DSM 17679 = JCM 13223</name>
    <dbReference type="NCBI Taxonomy" id="1121098"/>
    <lineage>
        <taxon>Bacteria</taxon>
        <taxon>Pseudomonadati</taxon>
        <taxon>Bacteroidota</taxon>
        <taxon>Bacteroidia</taxon>
        <taxon>Bacteroidales</taxon>
        <taxon>Bacteroidaceae</taxon>
        <taxon>Phocaeicola</taxon>
    </lineage>
</organism>
<dbReference type="AlphaFoldDB" id="U6RJP9"/>
<dbReference type="Proteomes" id="UP000017831">
    <property type="component" value="Unassembled WGS sequence"/>
</dbReference>
<dbReference type="PATRIC" id="fig|1121098.3.peg.1346"/>
<gene>
    <name evidence="2" type="ORF">HMPREF1534_01327</name>
</gene>
<dbReference type="STRING" id="1121098.HMPREF1534_01327"/>
<evidence type="ECO:0000313" key="2">
    <source>
        <dbReference type="EMBL" id="EOA55961.1"/>
    </source>
</evidence>
<dbReference type="EMBL" id="AQHY01000016">
    <property type="protein sequence ID" value="EOA55961.1"/>
    <property type="molecule type" value="Genomic_DNA"/>
</dbReference>
<name>U6RJP9_9BACT</name>
<protein>
    <recommendedName>
        <fullName evidence="4">Tetratricopeptide repeat protein</fullName>
    </recommendedName>
</protein>
<evidence type="ECO:0000256" key="1">
    <source>
        <dbReference type="SAM" id="SignalP"/>
    </source>
</evidence>
<feature type="chain" id="PRO_5004676472" description="Tetratricopeptide repeat protein" evidence="1">
    <location>
        <begin position="20"/>
        <end position="405"/>
    </location>
</feature>
<reference evidence="2 3" key="1">
    <citation type="submission" date="2013-04" db="EMBL/GenBank/DDBJ databases">
        <title>The Genome Sequence of Bacteroides massiliensis DSM 17679.</title>
        <authorList>
            <consortium name="The Broad Institute Genomics Platform"/>
            <person name="Earl A."/>
            <person name="Ward D."/>
            <person name="Feldgarden M."/>
            <person name="Gevers D."/>
            <person name="Martens E."/>
            <person name="Fenner L."/>
            <person name="Roux V."/>
            <person name="Mallet M.N."/>
            <person name="Raoult D."/>
            <person name="Walker B."/>
            <person name="Young S."/>
            <person name="Zeng Q."/>
            <person name="Gargeya S."/>
            <person name="Fitzgerald M."/>
            <person name="Haas B."/>
            <person name="Abouelleil A."/>
            <person name="Allen A.W."/>
            <person name="Alvarado L."/>
            <person name="Arachchi H.M."/>
            <person name="Berlin A.M."/>
            <person name="Chapman S.B."/>
            <person name="Gainer-Dewar J."/>
            <person name="Goldberg J."/>
            <person name="Griggs A."/>
            <person name="Gujja S."/>
            <person name="Hansen M."/>
            <person name="Howarth C."/>
            <person name="Imamovic A."/>
            <person name="Ireland A."/>
            <person name="Larimer J."/>
            <person name="McCowan C."/>
            <person name="Murphy C."/>
            <person name="Pearson M."/>
            <person name="Poon T.W."/>
            <person name="Priest M."/>
            <person name="Roberts A."/>
            <person name="Saif S."/>
            <person name="Shea T."/>
            <person name="Sisk P."/>
            <person name="Sykes S."/>
            <person name="Wortman J."/>
            <person name="Nusbaum C."/>
            <person name="Birren B."/>
        </authorList>
    </citation>
    <scope>NUCLEOTIDE SEQUENCE [LARGE SCALE GENOMIC DNA]</scope>
    <source>
        <strain evidence="3">B84634 / Timone 84634 / DSM 17679 / JCM 13223</strain>
    </source>
</reference>